<evidence type="ECO:0000259" key="5">
    <source>
        <dbReference type="PROSITE" id="PS50932"/>
    </source>
</evidence>
<evidence type="ECO:0000313" key="6">
    <source>
        <dbReference type="EMBL" id="MBK1879305.1"/>
    </source>
</evidence>
<dbReference type="Gene3D" id="3.40.50.2300">
    <property type="match status" value="2"/>
</dbReference>
<dbReference type="InterPro" id="IPR010982">
    <property type="entry name" value="Lambda_DNA-bd_dom_sf"/>
</dbReference>
<dbReference type="AlphaFoldDB" id="A0A934VSR9"/>
<evidence type="ECO:0000256" key="4">
    <source>
        <dbReference type="ARBA" id="ARBA00023163"/>
    </source>
</evidence>
<keyword evidence="3 6" id="KW-0238">DNA-binding</keyword>
<organism evidence="6 7">
    <name type="scientific">Pelagicoccus mobilis</name>
    <dbReference type="NCBI Taxonomy" id="415221"/>
    <lineage>
        <taxon>Bacteria</taxon>
        <taxon>Pseudomonadati</taxon>
        <taxon>Verrucomicrobiota</taxon>
        <taxon>Opitutia</taxon>
        <taxon>Puniceicoccales</taxon>
        <taxon>Pelagicoccaceae</taxon>
        <taxon>Pelagicoccus</taxon>
    </lineage>
</organism>
<dbReference type="RefSeq" id="WP_200357518.1">
    <property type="nucleotide sequence ID" value="NZ_JAENIL010000045.1"/>
</dbReference>
<dbReference type="SMART" id="SM00354">
    <property type="entry name" value="HTH_LACI"/>
    <property type="match status" value="1"/>
</dbReference>
<evidence type="ECO:0000313" key="7">
    <source>
        <dbReference type="Proteomes" id="UP000617628"/>
    </source>
</evidence>
<reference evidence="6" key="1">
    <citation type="submission" date="2021-01" db="EMBL/GenBank/DDBJ databases">
        <title>Modified the classification status of verrucomicrobia.</title>
        <authorList>
            <person name="Feng X."/>
        </authorList>
    </citation>
    <scope>NUCLEOTIDE SEQUENCE</scope>
    <source>
        <strain evidence="6">KCTC 13126</strain>
    </source>
</reference>
<name>A0A934VSR9_9BACT</name>
<dbReference type="InterPro" id="IPR028082">
    <property type="entry name" value="Peripla_BP_I"/>
</dbReference>
<keyword evidence="4" id="KW-0804">Transcription</keyword>
<accession>A0A934VSR9</accession>
<feature type="domain" description="HTH lacI-type" evidence="5">
    <location>
        <begin position="4"/>
        <end position="58"/>
    </location>
</feature>
<dbReference type="Proteomes" id="UP000617628">
    <property type="component" value="Unassembled WGS sequence"/>
</dbReference>
<comment type="caution">
    <text evidence="6">The sequence shown here is derived from an EMBL/GenBank/DDBJ whole genome shotgun (WGS) entry which is preliminary data.</text>
</comment>
<keyword evidence="1" id="KW-0678">Repressor</keyword>
<sequence>MATPTLKDVAKAAEVHVSTVSRALKRDPALPADTITRINSIAKQLGYRRNPLTTALMEARRRGSPARFQASIGLLAFSNKHTQNSERSWLARVYKGASEAAKESGFAIEIYNLIQDGTNRPEQLERVLDSRGVQGLILPPEHEAPLPFELPWDKYSYLSLHTGRATNTPRFNQIASNHHSSTTLACSQSYKRGYKKVGLVLRDHPSNQVDYGRLVLGAFYARSSLEPEENQIPPLKITELEVDTIAKWVKKHGPDVIIFAGGGFSLTFDQKELIKRLATKGVSIGSEIGMVVLCQLPGEGIAGIDERPEEIGKHALQLLGDQVCRNERGIPSDPLTHFVDGIWVEGDTLPKR</sequence>
<keyword evidence="2" id="KW-0805">Transcription regulation</keyword>
<evidence type="ECO:0000256" key="2">
    <source>
        <dbReference type="ARBA" id="ARBA00023015"/>
    </source>
</evidence>
<dbReference type="GO" id="GO:0003700">
    <property type="term" value="F:DNA-binding transcription factor activity"/>
    <property type="evidence" value="ECO:0007669"/>
    <property type="project" value="TreeGrafter"/>
</dbReference>
<dbReference type="Pfam" id="PF00356">
    <property type="entry name" value="LacI"/>
    <property type="match status" value="1"/>
</dbReference>
<protein>
    <submittedName>
        <fullName evidence="6">LacI family DNA-binding transcriptional regulator</fullName>
    </submittedName>
</protein>
<dbReference type="PANTHER" id="PTHR30146:SF148">
    <property type="entry name" value="HTH-TYPE TRANSCRIPTIONAL REPRESSOR PURR-RELATED"/>
    <property type="match status" value="1"/>
</dbReference>
<dbReference type="PANTHER" id="PTHR30146">
    <property type="entry name" value="LACI-RELATED TRANSCRIPTIONAL REPRESSOR"/>
    <property type="match status" value="1"/>
</dbReference>
<dbReference type="CDD" id="cd01392">
    <property type="entry name" value="HTH_LacI"/>
    <property type="match status" value="1"/>
</dbReference>
<dbReference type="SUPFAM" id="SSF53822">
    <property type="entry name" value="Periplasmic binding protein-like I"/>
    <property type="match status" value="1"/>
</dbReference>
<evidence type="ECO:0000256" key="1">
    <source>
        <dbReference type="ARBA" id="ARBA00022491"/>
    </source>
</evidence>
<dbReference type="GO" id="GO:0000976">
    <property type="term" value="F:transcription cis-regulatory region binding"/>
    <property type="evidence" value="ECO:0007669"/>
    <property type="project" value="TreeGrafter"/>
</dbReference>
<dbReference type="PROSITE" id="PS50932">
    <property type="entry name" value="HTH_LACI_2"/>
    <property type="match status" value="1"/>
</dbReference>
<dbReference type="InterPro" id="IPR000843">
    <property type="entry name" value="HTH_LacI"/>
</dbReference>
<keyword evidence="7" id="KW-1185">Reference proteome</keyword>
<evidence type="ECO:0000256" key="3">
    <source>
        <dbReference type="ARBA" id="ARBA00023125"/>
    </source>
</evidence>
<proteinExistence type="predicted"/>
<dbReference type="Gene3D" id="1.10.260.40">
    <property type="entry name" value="lambda repressor-like DNA-binding domains"/>
    <property type="match status" value="1"/>
</dbReference>
<gene>
    <name evidence="6" type="ORF">JIN87_20630</name>
</gene>
<dbReference type="SUPFAM" id="SSF47413">
    <property type="entry name" value="lambda repressor-like DNA-binding domains"/>
    <property type="match status" value="1"/>
</dbReference>
<dbReference type="EMBL" id="JAENIL010000045">
    <property type="protein sequence ID" value="MBK1879305.1"/>
    <property type="molecule type" value="Genomic_DNA"/>
</dbReference>